<evidence type="ECO:0000313" key="3">
    <source>
        <dbReference type="Proteomes" id="UP001151699"/>
    </source>
</evidence>
<evidence type="ECO:0000259" key="1">
    <source>
        <dbReference type="PROSITE" id="PS50191"/>
    </source>
</evidence>
<dbReference type="PRINTS" id="PR00180">
    <property type="entry name" value="CRETINALDHBP"/>
</dbReference>
<dbReference type="InterPro" id="IPR001251">
    <property type="entry name" value="CRAL-TRIO_dom"/>
</dbReference>
<feature type="domain" description="CRAL-TRIO" evidence="1">
    <location>
        <begin position="89"/>
        <end position="245"/>
    </location>
</feature>
<dbReference type="PROSITE" id="PS50191">
    <property type="entry name" value="CRAL_TRIO"/>
    <property type="match status" value="1"/>
</dbReference>
<name>A0A9Q0N8Z7_9DIPT</name>
<dbReference type="CDD" id="cd00170">
    <property type="entry name" value="SEC14"/>
    <property type="match status" value="1"/>
</dbReference>
<proteinExistence type="predicted"/>
<dbReference type="GO" id="GO:0016020">
    <property type="term" value="C:membrane"/>
    <property type="evidence" value="ECO:0007669"/>
    <property type="project" value="TreeGrafter"/>
</dbReference>
<evidence type="ECO:0000313" key="2">
    <source>
        <dbReference type="EMBL" id="KAJ6646061.1"/>
    </source>
</evidence>
<dbReference type="EMBL" id="WJQU01000001">
    <property type="protein sequence ID" value="KAJ6646061.1"/>
    <property type="molecule type" value="Genomic_DNA"/>
</dbReference>
<accession>A0A9Q0N8Z7</accession>
<dbReference type="SUPFAM" id="SSF52087">
    <property type="entry name" value="CRAL/TRIO domain"/>
    <property type="match status" value="1"/>
</dbReference>
<gene>
    <name evidence="2" type="primary">Ttpa</name>
    <name evidence="2" type="ORF">Bhyg_01270</name>
</gene>
<dbReference type="Pfam" id="PF00650">
    <property type="entry name" value="CRAL_TRIO"/>
    <property type="match status" value="1"/>
</dbReference>
<dbReference type="AlphaFoldDB" id="A0A9Q0N8Z7"/>
<keyword evidence="3" id="KW-1185">Reference proteome</keyword>
<dbReference type="OrthoDB" id="1434354at2759"/>
<reference evidence="2" key="1">
    <citation type="submission" date="2022-07" db="EMBL/GenBank/DDBJ databases">
        <authorList>
            <person name="Trinca V."/>
            <person name="Uliana J.V.C."/>
            <person name="Torres T.T."/>
            <person name="Ward R.J."/>
            <person name="Monesi N."/>
        </authorList>
    </citation>
    <scope>NUCLEOTIDE SEQUENCE</scope>
    <source>
        <strain evidence="2">HSMRA1968</strain>
        <tissue evidence="2">Whole embryos</tissue>
    </source>
</reference>
<dbReference type="InterPro" id="IPR036273">
    <property type="entry name" value="CRAL/TRIO_N_dom_sf"/>
</dbReference>
<dbReference type="SUPFAM" id="SSF46938">
    <property type="entry name" value="CRAL/TRIO N-terminal domain"/>
    <property type="match status" value="1"/>
</dbReference>
<dbReference type="InterPro" id="IPR036865">
    <property type="entry name" value="CRAL-TRIO_dom_sf"/>
</dbReference>
<dbReference type="PANTHER" id="PTHR10174">
    <property type="entry name" value="ALPHA-TOCOPHEROL TRANSFER PROTEIN-RELATED"/>
    <property type="match status" value="1"/>
</dbReference>
<dbReference type="Proteomes" id="UP001151699">
    <property type="component" value="Chromosome A"/>
</dbReference>
<comment type="caution">
    <text evidence="2">The sequence shown here is derived from an EMBL/GenBank/DDBJ whole genome shotgun (WGS) entry which is preliminary data.</text>
</comment>
<sequence length="281" mass="32462">MSNIAKKSNMPDPDKFKEFMSLINNEPNFPETLNQVLLERYLKINLNNVENSFRLLKHNLQMRQKTPYLFENRDIDSSEIQTACTTFQFVPLPKLTKDNHKVTVIRFPKCDASIYDSVQVIKTALMMFDANYTFYDNDDGFVDGEIFVLDVEGYSLKQFLDLSKNVKTFLFYTKFLQEGPPVSLVCNHVVNTSAVFDGVTAMVKPILSKRVSDLLQVHRNGKGLLSFIDKDVLPIDYGGTEKSIDELYSQWLAKFKTKREYLLNDDNWKLTDCSTVYSTDF</sequence>
<dbReference type="SMART" id="SM00516">
    <property type="entry name" value="SEC14"/>
    <property type="match status" value="1"/>
</dbReference>
<dbReference type="PANTHER" id="PTHR10174:SF222">
    <property type="entry name" value="GH10083P-RELATED"/>
    <property type="match status" value="1"/>
</dbReference>
<protein>
    <submittedName>
        <fullName evidence="2">Alpha-tocopherol transfer protein</fullName>
    </submittedName>
</protein>
<dbReference type="Gene3D" id="3.40.525.10">
    <property type="entry name" value="CRAL-TRIO lipid binding domain"/>
    <property type="match status" value="1"/>
</dbReference>
<organism evidence="2 3">
    <name type="scientific">Pseudolycoriella hygida</name>
    <dbReference type="NCBI Taxonomy" id="35572"/>
    <lineage>
        <taxon>Eukaryota</taxon>
        <taxon>Metazoa</taxon>
        <taxon>Ecdysozoa</taxon>
        <taxon>Arthropoda</taxon>
        <taxon>Hexapoda</taxon>
        <taxon>Insecta</taxon>
        <taxon>Pterygota</taxon>
        <taxon>Neoptera</taxon>
        <taxon>Endopterygota</taxon>
        <taxon>Diptera</taxon>
        <taxon>Nematocera</taxon>
        <taxon>Sciaroidea</taxon>
        <taxon>Sciaridae</taxon>
        <taxon>Pseudolycoriella</taxon>
    </lineage>
</organism>
<dbReference type="GO" id="GO:1902936">
    <property type="term" value="F:phosphatidylinositol bisphosphate binding"/>
    <property type="evidence" value="ECO:0007669"/>
    <property type="project" value="TreeGrafter"/>
</dbReference>